<gene>
    <name evidence="2" type="ORF">K505DRAFT_213721</name>
</gene>
<organism evidence="2 3">
    <name type="scientific">Melanomma pulvis-pyrius CBS 109.77</name>
    <dbReference type="NCBI Taxonomy" id="1314802"/>
    <lineage>
        <taxon>Eukaryota</taxon>
        <taxon>Fungi</taxon>
        <taxon>Dikarya</taxon>
        <taxon>Ascomycota</taxon>
        <taxon>Pezizomycotina</taxon>
        <taxon>Dothideomycetes</taxon>
        <taxon>Pleosporomycetidae</taxon>
        <taxon>Pleosporales</taxon>
        <taxon>Melanommataceae</taxon>
        <taxon>Melanomma</taxon>
    </lineage>
</organism>
<evidence type="ECO:0000313" key="2">
    <source>
        <dbReference type="EMBL" id="KAF2798925.1"/>
    </source>
</evidence>
<feature type="non-terminal residue" evidence="2">
    <location>
        <position position="512"/>
    </location>
</feature>
<dbReference type="EMBL" id="MU001774">
    <property type="protein sequence ID" value="KAF2798925.1"/>
    <property type="molecule type" value="Genomic_DNA"/>
</dbReference>
<dbReference type="AlphaFoldDB" id="A0A6A6XSC9"/>
<protein>
    <submittedName>
        <fullName evidence="2">Uncharacterized protein</fullName>
    </submittedName>
</protein>
<accession>A0A6A6XSC9</accession>
<dbReference type="Proteomes" id="UP000799757">
    <property type="component" value="Unassembled WGS sequence"/>
</dbReference>
<evidence type="ECO:0000313" key="3">
    <source>
        <dbReference type="Proteomes" id="UP000799757"/>
    </source>
</evidence>
<dbReference type="OrthoDB" id="4708870at2759"/>
<feature type="region of interest" description="Disordered" evidence="1">
    <location>
        <begin position="403"/>
        <end position="423"/>
    </location>
</feature>
<reference evidence="2" key="1">
    <citation type="journal article" date="2020" name="Stud. Mycol.">
        <title>101 Dothideomycetes genomes: a test case for predicting lifestyles and emergence of pathogens.</title>
        <authorList>
            <person name="Haridas S."/>
            <person name="Albert R."/>
            <person name="Binder M."/>
            <person name="Bloem J."/>
            <person name="Labutti K."/>
            <person name="Salamov A."/>
            <person name="Andreopoulos B."/>
            <person name="Baker S."/>
            <person name="Barry K."/>
            <person name="Bills G."/>
            <person name="Bluhm B."/>
            <person name="Cannon C."/>
            <person name="Castanera R."/>
            <person name="Culley D."/>
            <person name="Daum C."/>
            <person name="Ezra D."/>
            <person name="Gonzalez J."/>
            <person name="Henrissat B."/>
            <person name="Kuo A."/>
            <person name="Liang C."/>
            <person name="Lipzen A."/>
            <person name="Lutzoni F."/>
            <person name="Magnuson J."/>
            <person name="Mondo S."/>
            <person name="Nolan M."/>
            <person name="Ohm R."/>
            <person name="Pangilinan J."/>
            <person name="Park H.-J."/>
            <person name="Ramirez L."/>
            <person name="Alfaro M."/>
            <person name="Sun H."/>
            <person name="Tritt A."/>
            <person name="Yoshinaga Y."/>
            <person name="Zwiers L.-H."/>
            <person name="Turgeon B."/>
            <person name="Goodwin S."/>
            <person name="Spatafora J."/>
            <person name="Crous P."/>
            <person name="Grigoriev I."/>
        </authorList>
    </citation>
    <scope>NUCLEOTIDE SEQUENCE</scope>
    <source>
        <strain evidence="2">CBS 109.77</strain>
    </source>
</reference>
<sequence length="512" mass="58460">MGGHAFHWLDTPRISQDLYLKVREQTSASLRELFANVVVPTELPSKADYGDIDFLVATPLHAHPASAFDWPTMVTKIKLAFNTPHGRRGHLNPTVMYFAIPAPGREDEFWVQIDVKVCEDAALFEWERFQLNYASAAKMLGSMMKPLGLTLDPEGLHIRVEEMEKTNLAGSMVLLTKEPRDVLKIAGLDRRILSEGFRENEELYQYFAGSWLFNPAHFAERLKSEKYAGHLEDRSAPWVYFITKWMPQHYPGYCLPAQSSKNEVCSTIQPADLQLWYANTRVLVREKVLTMFPAAAPTYYSKRQVCLKEFEEVRLRKLIMSVIPPDQTGWTDDIQKPHVIIKPPFPSIGTSIFTPPDSPKVSAHKVFSPPPSPPSSRSTTGSVFGDDLSTLLLPSSLHNTPLLLDPLPRKPPPDQECTPRPAPNTMSLEARLLCLARWTLFDPSTGSPYLAQEAREKKFVMSWADSDASDEALVAWARDMWWTIWVRQHYVNHVGMWKRRFAKEEEKEIKRR</sequence>
<keyword evidence="3" id="KW-1185">Reference proteome</keyword>
<feature type="region of interest" description="Disordered" evidence="1">
    <location>
        <begin position="359"/>
        <end position="381"/>
    </location>
</feature>
<name>A0A6A6XSC9_9PLEO</name>
<evidence type="ECO:0000256" key="1">
    <source>
        <dbReference type="SAM" id="MobiDB-lite"/>
    </source>
</evidence>
<proteinExistence type="predicted"/>